<organism evidence="3 4">
    <name type="scientific">Artemisia annua</name>
    <name type="common">Sweet wormwood</name>
    <dbReference type="NCBI Taxonomy" id="35608"/>
    <lineage>
        <taxon>Eukaryota</taxon>
        <taxon>Viridiplantae</taxon>
        <taxon>Streptophyta</taxon>
        <taxon>Embryophyta</taxon>
        <taxon>Tracheophyta</taxon>
        <taxon>Spermatophyta</taxon>
        <taxon>Magnoliopsida</taxon>
        <taxon>eudicotyledons</taxon>
        <taxon>Gunneridae</taxon>
        <taxon>Pentapetalae</taxon>
        <taxon>asterids</taxon>
        <taxon>campanulids</taxon>
        <taxon>Asterales</taxon>
        <taxon>Asteraceae</taxon>
        <taxon>Asteroideae</taxon>
        <taxon>Anthemideae</taxon>
        <taxon>Artemisiinae</taxon>
        <taxon>Artemisia</taxon>
    </lineage>
</organism>
<evidence type="ECO:0000259" key="2">
    <source>
        <dbReference type="Pfam" id="PF03101"/>
    </source>
</evidence>
<gene>
    <name evidence="3" type="ORF">CTI12_AA160290</name>
</gene>
<evidence type="ECO:0000313" key="3">
    <source>
        <dbReference type="EMBL" id="PWA84216.1"/>
    </source>
</evidence>
<protein>
    <submittedName>
        <fullName evidence="3">Protein FAR1-RELATED SEQUENCE 5</fullName>
    </submittedName>
</protein>
<accession>A0A2U1PEN4</accession>
<name>A0A2U1PEN4_ARTAN</name>
<dbReference type="STRING" id="35608.A0A2U1PEN4"/>
<reference evidence="3 4" key="1">
    <citation type="journal article" date="2018" name="Mol. Plant">
        <title>The genome of Artemisia annua provides insight into the evolution of Asteraceae family and artemisinin biosynthesis.</title>
        <authorList>
            <person name="Shen Q."/>
            <person name="Zhang L."/>
            <person name="Liao Z."/>
            <person name="Wang S."/>
            <person name="Yan T."/>
            <person name="Shi P."/>
            <person name="Liu M."/>
            <person name="Fu X."/>
            <person name="Pan Q."/>
            <person name="Wang Y."/>
            <person name="Lv Z."/>
            <person name="Lu X."/>
            <person name="Zhang F."/>
            <person name="Jiang W."/>
            <person name="Ma Y."/>
            <person name="Chen M."/>
            <person name="Hao X."/>
            <person name="Li L."/>
            <person name="Tang Y."/>
            <person name="Lv G."/>
            <person name="Zhou Y."/>
            <person name="Sun X."/>
            <person name="Brodelius P.E."/>
            <person name="Rose J.K.C."/>
            <person name="Tang K."/>
        </authorList>
    </citation>
    <scope>NUCLEOTIDE SEQUENCE [LARGE SCALE GENOMIC DNA]</scope>
    <source>
        <strain evidence="4">cv. Huhao1</strain>
        <tissue evidence="3">Leaf</tissue>
    </source>
</reference>
<proteinExistence type="predicted"/>
<dbReference type="Pfam" id="PF03101">
    <property type="entry name" value="FAR1"/>
    <property type="match status" value="1"/>
</dbReference>
<dbReference type="SUPFAM" id="SSF50249">
    <property type="entry name" value="Nucleic acid-binding proteins"/>
    <property type="match status" value="1"/>
</dbReference>
<dbReference type="PANTHER" id="PTHR47718">
    <property type="entry name" value="OS01G0519700 PROTEIN"/>
    <property type="match status" value="1"/>
</dbReference>
<dbReference type="PANTHER" id="PTHR47718:SF17">
    <property type="entry name" value="PROTEIN FAR1-RELATED SEQUENCE 5-LIKE"/>
    <property type="match status" value="1"/>
</dbReference>
<feature type="region of interest" description="Disordered" evidence="1">
    <location>
        <begin position="706"/>
        <end position="760"/>
    </location>
</feature>
<dbReference type="Proteomes" id="UP000245207">
    <property type="component" value="Unassembled WGS sequence"/>
</dbReference>
<comment type="caution">
    <text evidence="3">The sequence shown here is derived from an EMBL/GenBank/DDBJ whole genome shotgun (WGS) entry which is preliminary data.</text>
</comment>
<feature type="compositionally biased region" description="Basic residues" evidence="1">
    <location>
        <begin position="714"/>
        <end position="737"/>
    </location>
</feature>
<feature type="domain" description="FAR1" evidence="2">
    <location>
        <begin position="306"/>
        <end position="399"/>
    </location>
</feature>
<dbReference type="InterPro" id="IPR012340">
    <property type="entry name" value="NA-bd_OB-fold"/>
</dbReference>
<dbReference type="InterPro" id="IPR004330">
    <property type="entry name" value="FAR1_DNA_bnd_dom"/>
</dbReference>
<dbReference type="EMBL" id="PKPP01001252">
    <property type="protein sequence ID" value="PWA84216.1"/>
    <property type="molecule type" value="Genomic_DNA"/>
</dbReference>
<keyword evidence="4" id="KW-1185">Reference proteome</keyword>
<evidence type="ECO:0000256" key="1">
    <source>
        <dbReference type="SAM" id="MobiDB-lite"/>
    </source>
</evidence>
<sequence>MQVMCYTTVDYVNISSLISTCRFFCHDNGDVRGLDYLHNDYHSLCASVCCSNEGEWMLFVWDGTDAPLLTVNSDLEEEFDSPLPLQLESSPLETDVLRKCPSVGTVLRMTVEQSKAKLGLHLFEPGKWVQFRNIGFAARSGLWCAILHAKYKFSLLPVDDDYVLQYQRFSIHKQQQLHVLFNTEICHKRLQALMANVRKLWERVHTDSVKITDWNAESIMPSLWYCDAECRRWMPSPKTHTLPVPLYLYTEHKDARFFTLMNILSHRESRQDQWRPHYCKLLSFTLNLAKRMNVPLLASVEDVYNVYKKYAAEAGFIVRRGHESKAGGIIVNKEFVCSKEGIKKVELKEFDSLKQDCDDKKVKRKRYEFRTNCKARLYVIKSGDKYKVKTFVEDHNHGFFTAEDKYLQKSHRSMNVAHQYFAIKASNLNIGPCMSFNFIAEILGGYENVGATKTDFKNLSRDIYNYIGKYDAQMIIDKFNVLKERDENFTFEFKTNTQGQLSCLFWCDDTSKRNYEAFGDVLSFDATFKTNICLHFERRGLLCRHAFYTLRANSIKKIPKQYLLRRWRKEAVVLPPLGSSYKTSGSSGSSISKVYSKVNGIINQCGYNEDKLSKFLEQLSVYESELESSTVPQNSPSKEQSLSSMIGIPVPDVVKVFPPDTVQNKGGISGHRYKPSNNDTRIKAAKEGGKKLRKCRICNKLTDHDFRNCPNNPNRKKLKPKKVIKKTNRNQKTKKNQSGKVNSKEGADVFDFNSEEDSDC</sequence>
<dbReference type="AlphaFoldDB" id="A0A2U1PEN4"/>
<evidence type="ECO:0000313" key="4">
    <source>
        <dbReference type="Proteomes" id="UP000245207"/>
    </source>
</evidence>
<dbReference type="OrthoDB" id="751465at2759"/>